<dbReference type="Pfam" id="PF05845">
    <property type="entry name" value="PhnH"/>
    <property type="match status" value="1"/>
</dbReference>
<reference evidence="2" key="1">
    <citation type="journal article" date="2011" name="BMC Genomics">
        <title>Complete genome sequence of the filamentous anoxygenic phototrophic bacterium Chloroflexus aurantiacus.</title>
        <authorList>
            <person name="Tang K.H."/>
            <person name="Barry K."/>
            <person name="Chertkov O."/>
            <person name="Dalin E."/>
            <person name="Han C.S."/>
            <person name="Hauser L.J."/>
            <person name="Honchak B.M."/>
            <person name="Karbach L.E."/>
            <person name="Land M.L."/>
            <person name="Lapidus A."/>
            <person name="Larimer F.W."/>
            <person name="Mikhailova N."/>
            <person name="Pitluck S."/>
            <person name="Pierson B.K."/>
            <person name="Blankenship R.E."/>
        </authorList>
    </citation>
    <scope>NUCLEOTIDE SEQUENCE [LARGE SCALE GENOMIC DNA]</scope>
    <source>
        <strain evidence="2">ATCC 29366 / DSM 635 / J-10-fl</strain>
    </source>
</reference>
<dbReference type="GO" id="GO:0019634">
    <property type="term" value="P:organic phosphonate metabolic process"/>
    <property type="evidence" value="ECO:0007669"/>
    <property type="project" value="InterPro"/>
</dbReference>
<dbReference type="Proteomes" id="UP000002008">
    <property type="component" value="Chromosome"/>
</dbReference>
<dbReference type="AlphaFoldDB" id="A9WG30"/>
<dbReference type="eggNOG" id="COG3625">
    <property type="taxonomic scope" value="Bacteria"/>
</dbReference>
<evidence type="ECO:0000313" key="1">
    <source>
        <dbReference type="EMBL" id="ABY36184.1"/>
    </source>
</evidence>
<dbReference type="STRING" id="324602.Caur_2985"/>
<organism evidence="1 2">
    <name type="scientific">Chloroflexus aurantiacus (strain ATCC 29366 / DSM 635 / J-10-fl)</name>
    <dbReference type="NCBI Taxonomy" id="324602"/>
    <lineage>
        <taxon>Bacteria</taxon>
        <taxon>Bacillati</taxon>
        <taxon>Chloroflexota</taxon>
        <taxon>Chloroflexia</taxon>
        <taxon>Chloroflexales</taxon>
        <taxon>Chloroflexineae</taxon>
        <taxon>Chloroflexaceae</taxon>
        <taxon>Chloroflexus</taxon>
    </lineage>
</organism>
<proteinExistence type="predicted"/>
<keyword evidence="2" id="KW-1185">Reference proteome</keyword>
<dbReference type="InterPro" id="IPR008772">
    <property type="entry name" value="Phosphonate_metab_PhnH"/>
</dbReference>
<dbReference type="SUPFAM" id="SSF159709">
    <property type="entry name" value="PhnH-like"/>
    <property type="match status" value="1"/>
</dbReference>
<dbReference type="KEGG" id="cau:Caur_2985"/>
<keyword evidence="1" id="KW-0456">Lyase</keyword>
<accession>A9WG30</accession>
<dbReference type="HOGENOM" id="CLU_115317_0_0_0"/>
<dbReference type="EMBL" id="CP000909">
    <property type="protein sequence ID" value="ABY36184.1"/>
    <property type="molecule type" value="Genomic_DNA"/>
</dbReference>
<dbReference type="NCBIfam" id="TIGR03292">
    <property type="entry name" value="PhnH_redo"/>
    <property type="match status" value="1"/>
</dbReference>
<evidence type="ECO:0000313" key="2">
    <source>
        <dbReference type="Proteomes" id="UP000002008"/>
    </source>
</evidence>
<dbReference type="PIRSF" id="PIRSF020680">
    <property type="entry name" value="PhnH"/>
    <property type="match status" value="1"/>
</dbReference>
<name>A9WG30_CHLAA</name>
<gene>
    <name evidence="1" type="ordered locus">Caur_2985</name>
</gene>
<dbReference type="GO" id="GO:0016829">
    <property type="term" value="F:lyase activity"/>
    <property type="evidence" value="ECO:0007669"/>
    <property type="project" value="UniProtKB-KW"/>
</dbReference>
<dbReference type="Gene3D" id="3.40.50.11310">
    <property type="entry name" value="Bacterial phosphonate metabolism protein PhnH"/>
    <property type="match status" value="1"/>
</dbReference>
<dbReference type="EnsemblBacteria" id="ABY36184">
    <property type="protein sequence ID" value="ABY36184"/>
    <property type="gene ID" value="Caur_2985"/>
</dbReference>
<dbReference type="RefSeq" id="WP_012258837.1">
    <property type="nucleotide sequence ID" value="NC_010175.1"/>
</dbReference>
<sequence>MMTIVASPPTPIELFNSRAFRVLLDCLARPGKIGQLPPPPYSDLPPLPDGRPPNTTAVAACMSLLDQRVSFVHAHDNRWLTDDQPLSRWITLRSGSRVVAPAIADFALLHDTSSLSRLSELQEGSLIYPEQSCTAFLCVSDLVATGSTFRLTGPGIAGIATVGITSHTPIQIELLLARRDRFPLGIDLFLIDDNGRCLGIPRTTRILIPTS</sequence>
<dbReference type="InterPro" id="IPR038058">
    <property type="entry name" value="PhnH-like_sp"/>
</dbReference>
<dbReference type="InParanoid" id="A9WG30"/>
<protein>
    <submittedName>
        <fullName evidence="1">Phosphonate C-P lyase system protein PhnH</fullName>
    </submittedName>
</protein>
<dbReference type="PATRIC" id="fig|324602.8.peg.3384"/>